<organism evidence="2 3">
    <name type="scientific">Hyphococcus flavus</name>
    <dbReference type="NCBI Taxonomy" id="1866326"/>
    <lineage>
        <taxon>Bacteria</taxon>
        <taxon>Pseudomonadati</taxon>
        <taxon>Pseudomonadota</taxon>
        <taxon>Alphaproteobacteria</taxon>
        <taxon>Parvularculales</taxon>
        <taxon>Parvularculaceae</taxon>
        <taxon>Hyphococcus</taxon>
    </lineage>
</organism>
<dbReference type="Proteomes" id="UP001214043">
    <property type="component" value="Chromosome"/>
</dbReference>
<keyword evidence="3" id="KW-1185">Reference proteome</keyword>
<keyword evidence="1" id="KW-1133">Transmembrane helix</keyword>
<feature type="transmembrane region" description="Helical" evidence="1">
    <location>
        <begin position="7"/>
        <end position="27"/>
    </location>
</feature>
<keyword evidence="1" id="KW-0472">Membrane</keyword>
<gene>
    <name evidence="2" type="ORF">PUV54_07405</name>
</gene>
<proteinExistence type="predicted"/>
<dbReference type="AlphaFoldDB" id="A0AAE9ZI28"/>
<sequence>MESVGKIVVAIIAGIGGFVAMNLWGPFSGPAFDYPTATIDQKQAYLERKAKNFSRGFRLTAGSKAEISKVHVEAEYDLVSISVQLKDPNFRNVPSSEIEKFRKLILKTSCTLTERKLLTQTAFKLRVRYFHTDGSRFMSTEASRDNCASYLN</sequence>
<dbReference type="RefSeq" id="WP_274494980.1">
    <property type="nucleotide sequence ID" value="NZ_CP118166.1"/>
</dbReference>
<name>A0AAE9ZI28_9PROT</name>
<keyword evidence="1" id="KW-0812">Transmembrane</keyword>
<accession>A0AAE9ZI28</accession>
<evidence type="ECO:0000313" key="3">
    <source>
        <dbReference type="Proteomes" id="UP001214043"/>
    </source>
</evidence>
<evidence type="ECO:0000256" key="1">
    <source>
        <dbReference type="SAM" id="Phobius"/>
    </source>
</evidence>
<reference evidence="2" key="1">
    <citation type="submission" date="2023-02" db="EMBL/GenBank/DDBJ databases">
        <title>Genome sequence of Hyphococcus flavus.</title>
        <authorList>
            <person name="Rong J.-C."/>
            <person name="Zhao Q."/>
            <person name="Yi M."/>
            <person name="Wu J.-Y."/>
        </authorList>
    </citation>
    <scope>NUCLEOTIDE SEQUENCE</scope>
    <source>
        <strain evidence="2">MCCC 1K03223</strain>
    </source>
</reference>
<protein>
    <submittedName>
        <fullName evidence="2">Uncharacterized protein</fullName>
    </submittedName>
</protein>
<evidence type="ECO:0000313" key="2">
    <source>
        <dbReference type="EMBL" id="WDI33022.1"/>
    </source>
</evidence>
<dbReference type="EMBL" id="CP118166">
    <property type="protein sequence ID" value="WDI33022.1"/>
    <property type="molecule type" value="Genomic_DNA"/>
</dbReference>
<dbReference type="KEGG" id="hfl:PUV54_07405"/>